<feature type="compositionally biased region" description="Acidic residues" evidence="1">
    <location>
        <begin position="85"/>
        <end position="98"/>
    </location>
</feature>
<feature type="region of interest" description="Disordered" evidence="1">
    <location>
        <begin position="68"/>
        <end position="98"/>
    </location>
</feature>
<dbReference type="OrthoDB" id="1827233at2"/>
<evidence type="ECO:0000313" key="3">
    <source>
        <dbReference type="EMBL" id="ADU23048.1"/>
    </source>
</evidence>
<dbReference type="RefSeq" id="WP_013499177.1">
    <property type="nucleotide sequence ID" value="NC_014833.1"/>
</dbReference>
<reference evidence="3 4" key="1">
    <citation type="journal article" date="2011" name="J. Bacteriol.">
        <title>Complete genome of the cellulolytic ruminal bacterium Ruminococcus albus 7.</title>
        <authorList>
            <person name="Suen G."/>
            <person name="Stevenson D.M."/>
            <person name="Bruce D.C."/>
            <person name="Chertkov O."/>
            <person name="Copeland A."/>
            <person name="Cheng J.F."/>
            <person name="Detter C."/>
            <person name="Detter J.C."/>
            <person name="Goodwin L.A."/>
            <person name="Han C.S."/>
            <person name="Hauser L.J."/>
            <person name="Ivanova N.N."/>
            <person name="Kyrpides N.C."/>
            <person name="Land M.L."/>
            <person name="Lapidus A."/>
            <person name="Lucas S."/>
            <person name="Ovchinnikova G."/>
            <person name="Pitluck S."/>
            <person name="Tapia R."/>
            <person name="Woyke T."/>
            <person name="Boyum J."/>
            <person name="Mead D."/>
            <person name="Weimer P.J."/>
        </authorList>
    </citation>
    <scope>NUCLEOTIDE SEQUENCE [LARGE SCALE GENOMIC DNA]</scope>
    <source>
        <strain evidence="4">ATCC 27210 / DSM 20455 / JCM 14654 / NCDO 2250 / 7</strain>
    </source>
</reference>
<sequence length="610" mass="67721">MKNLTELLKDIPLEEMTGGLDMNNSEENKIKTNVQNGKAKIKNKASAAVAIAACAVVAVAGAIHYRGNDISEPAAPNESSTVTTDAEDTTQQERNPEEELNYELAKRFFEDIDMDITTMGDGLHIMDSKLGTVTEGFDNYDIWVPGVLVNGSEYSVLVAMQTKDGSDLPKDLEYIAFKGDVVIDGYNLSGGSDGLSMHIFGDKAVGMFTIDLDAHVCAADEGFDPYEDYPEASEVLNADSTVHYEIRYLFMDDYDEPLEGLFTAEFKLGDVFGSQPVNEEKLANEAYAKLFYDIHGYDYELAKNNVFPMESKVGEIKEGFEGLDISLCDVRMCSSTNSSVFDIVIKNKDGSDFAEGISDPEKILNDSLLEVFVGDESVKPEVSHLVSVSNDTAIYTIYADWLSIDEDAVDEDSNIIIRLSDMSSTKDDNTEIRYDGVFEAVLKAEIFEELDLGFPDFGAMANELTNGAWDINEYAVKQEPKKMKYKVGDIYFSNCEIMAEIFGGKELDELRDDLTLTWMAQAEKNKMAGNSDNNQVNQLDCDYDFIKLELDDGNIEIPQFKTVDIMNTEKPDKNGKIEKGYIMVFDCLDAPFDARKVKAIHVGSVVIPVK</sequence>
<gene>
    <name evidence="3" type="ordered locus">Rumal_2573</name>
</gene>
<name>E6UFQ9_RUMA7</name>
<evidence type="ECO:0000313" key="4">
    <source>
        <dbReference type="Proteomes" id="UP000006919"/>
    </source>
</evidence>
<dbReference type="KEGG" id="ral:Rumal_2573"/>
<dbReference type="AlphaFoldDB" id="E6UFQ9"/>
<evidence type="ECO:0000256" key="2">
    <source>
        <dbReference type="SAM" id="Phobius"/>
    </source>
</evidence>
<dbReference type="STRING" id="697329.Rumal_2573"/>
<evidence type="ECO:0000256" key="1">
    <source>
        <dbReference type="SAM" id="MobiDB-lite"/>
    </source>
</evidence>
<keyword evidence="2" id="KW-0812">Transmembrane</keyword>
<proteinExistence type="predicted"/>
<organism evidence="3 4">
    <name type="scientific">Ruminococcus albus (strain ATCC 27210 / DSM 20455 / JCM 14654 / NCDO 2250 / 7)</name>
    <dbReference type="NCBI Taxonomy" id="697329"/>
    <lineage>
        <taxon>Bacteria</taxon>
        <taxon>Bacillati</taxon>
        <taxon>Bacillota</taxon>
        <taxon>Clostridia</taxon>
        <taxon>Eubacteriales</taxon>
        <taxon>Oscillospiraceae</taxon>
        <taxon>Ruminococcus</taxon>
    </lineage>
</organism>
<accession>E6UFQ9</accession>
<keyword evidence="2" id="KW-0472">Membrane</keyword>
<protein>
    <submittedName>
        <fullName evidence="3">Uncharacterized protein</fullName>
    </submittedName>
</protein>
<dbReference type="HOGENOM" id="CLU_447512_0_0_9"/>
<keyword evidence="2" id="KW-1133">Transmembrane helix</keyword>
<dbReference type="EMBL" id="CP002403">
    <property type="protein sequence ID" value="ADU23048.1"/>
    <property type="molecule type" value="Genomic_DNA"/>
</dbReference>
<feature type="transmembrane region" description="Helical" evidence="2">
    <location>
        <begin position="45"/>
        <end position="65"/>
    </location>
</feature>
<dbReference type="Proteomes" id="UP000006919">
    <property type="component" value="Chromosome"/>
</dbReference>